<feature type="coiled-coil region" evidence="4">
    <location>
        <begin position="108"/>
        <end position="170"/>
    </location>
</feature>
<evidence type="ECO:0000313" key="8">
    <source>
        <dbReference type="Proteomes" id="UP000823388"/>
    </source>
</evidence>
<feature type="region of interest" description="Disordered" evidence="5">
    <location>
        <begin position="46"/>
        <end position="75"/>
    </location>
</feature>
<dbReference type="Proteomes" id="UP000823388">
    <property type="component" value="Chromosome 3K"/>
</dbReference>
<dbReference type="GO" id="GO:0046983">
    <property type="term" value="F:protein dimerization activity"/>
    <property type="evidence" value="ECO:0007669"/>
    <property type="project" value="InterPro"/>
</dbReference>
<protein>
    <recommendedName>
        <fullName evidence="6">BHLH domain-containing protein</fullName>
    </recommendedName>
</protein>
<gene>
    <name evidence="7" type="ORF">PVAP13_3KG226778</name>
</gene>
<keyword evidence="2" id="KW-0805">Transcription regulation</keyword>
<keyword evidence="3" id="KW-0804">Transcription</keyword>
<reference evidence="7 8" key="1">
    <citation type="submission" date="2020-05" db="EMBL/GenBank/DDBJ databases">
        <title>WGS assembly of Panicum virgatum.</title>
        <authorList>
            <person name="Lovell J.T."/>
            <person name="Jenkins J."/>
            <person name="Shu S."/>
            <person name="Juenger T.E."/>
            <person name="Schmutz J."/>
        </authorList>
    </citation>
    <scope>NUCLEOTIDE SEQUENCE [LARGE SCALE GENOMIC DNA]</scope>
    <source>
        <strain evidence="8">cv. AP13</strain>
    </source>
</reference>
<evidence type="ECO:0000256" key="2">
    <source>
        <dbReference type="ARBA" id="ARBA00023015"/>
    </source>
</evidence>
<comment type="caution">
    <text evidence="7">The sequence shown here is derived from an EMBL/GenBank/DDBJ whole genome shotgun (WGS) entry which is preliminary data.</text>
</comment>
<dbReference type="PANTHER" id="PTHR46133">
    <property type="entry name" value="BHLH TRANSCRIPTION FACTOR"/>
    <property type="match status" value="1"/>
</dbReference>
<dbReference type="SUPFAM" id="SSF47459">
    <property type="entry name" value="HLH, helix-loop-helix DNA-binding domain"/>
    <property type="match status" value="1"/>
</dbReference>
<dbReference type="InterPro" id="IPR044818">
    <property type="entry name" value="ILR3-like"/>
</dbReference>
<evidence type="ECO:0000313" key="7">
    <source>
        <dbReference type="EMBL" id="KAG2627094.1"/>
    </source>
</evidence>
<dbReference type="InterPro" id="IPR011598">
    <property type="entry name" value="bHLH_dom"/>
</dbReference>
<evidence type="ECO:0000256" key="3">
    <source>
        <dbReference type="ARBA" id="ARBA00023163"/>
    </source>
</evidence>
<evidence type="ECO:0000256" key="5">
    <source>
        <dbReference type="SAM" id="MobiDB-lite"/>
    </source>
</evidence>
<dbReference type="GO" id="GO:0006879">
    <property type="term" value="P:intracellular iron ion homeostasis"/>
    <property type="evidence" value="ECO:0007669"/>
    <property type="project" value="InterPro"/>
</dbReference>
<dbReference type="SMART" id="SM00353">
    <property type="entry name" value="HLH"/>
    <property type="match status" value="1"/>
</dbReference>
<comment type="similarity">
    <text evidence="1">Belongs to the bHLH protein family.</text>
</comment>
<evidence type="ECO:0000256" key="4">
    <source>
        <dbReference type="SAM" id="Coils"/>
    </source>
</evidence>
<name>A0A8T0V140_PANVG</name>
<dbReference type="OrthoDB" id="515493at2759"/>
<dbReference type="AlphaFoldDB" id="A0A8T0V140"/>
<dbReference type="Pfam" id="PF00010">
    <property type="entry name" value="HLH"/>
    <property type="match status" value="1"/>
</dbReference>
<dbReference type="CDD" id="cd11446">
    <property type="entry name" value="bHLH_AtILR3_like"/>
    <property type="match status" value="1"/>
</dbReference>
<keyword evidence="4" id="KW-0175">Coiled coil</keyword>
<sequence>MSCGGQAGGWLLDYGLVEEEIQGSEFIYMVDDPAVSSVILGFDAPRKEDGVQDNTAAKKRSRPESSAPPGTKACREKLRRDRLNERFNELCAILEPGKPPKADKVAILSDAARLLSQLRAEAQKLKQSNESLQDSIKSLKAEKSKLRDEKTRLKAEKERLEQMLKGVSAAAAPAPFVPHPAAAAAPSFHPAAFVQAGKFVPYPTYPPPAAFWQWIPPTSLDTSKDPAHWPPVA</sequence>
<evidence type="ECO:0000259" key="6">
    <source>
        <dbReference type="PROSITE" id="PS50888"/>
    </source>
</evidence>
<keyword evidence="8" id="KW-1185">Reference proteome</keyword>
<feature type="domain" description="BHLH" evidence="6">
    <location>
        <begin position="67"/>
        <end position="118"/>
    </location>
</feature>
<organism evidence="7 8">
    <name type="scientific">Panicum virgatum</name>
    <name type="common">Blackwell switchgrass</name>
    <dbReference type="NCBI Taxonomy" id="38727"/>
    <lineage>
        <taxon>Eukaryota</taxon>
        <taxon>Viridiplantae</taxon>
        <taxon>Streptophyta</taxon>
        <taxon>Embryophyta</taxon>
        <taxon>Tracheophyta</taxon>
        <taxon>Spermatophyta</taxon>
        <taxon>Magnoliopsida</taxon>
        <taxon>Liliopsida</taxon>
        <taxon>Poales</taxon>
        <taxon>Poaceae</taxon>
        <taxon>PACMAD clade</taxon>
        <taxon>Panicoideae</taxon>
        <taxon>Panicodae</taxon>
        <taxon>Paniceae</taxon>
        <taxon>Panicinae</taxon>
        <taxon>Panicum</taxon>
        <taxon>Panicum sect. Hiantes</taxon>
    </lineage>
</organism>
<dbReference type="InterPro" id="IPR036638">
    <property type="entry name" value="HLH_DNA-bd_sf"/>
</dbReference>
<dbReference type="Gene3D" id="4.10.280.10">
    <property type="entry name" value="Helix-loop-helix DNA-binding domain"/>
    <property type="match status" value="1"/>
</dbReference>
<dbReference type="PROSITE" id="PS50888">
    <property type="entry name" value="BHLH"/>
    <property type="match status" value="1"/>
</dbReference>
<dbReference type="EMBL" id="CM029041">
    <property type="protein sequence ID" value="KAG2627094.1"/>
    <property type="molecule type" value="Genomic_DNA"/>
</dbReference>
<evidence type="ECO:0000256" key="1">
    <source>
        <dbReference type="ARBA" id="ARBA00005510"/>
    </source>
</evidence>
<dbReference type="PANTHER" id="PTHR46133:SF8">
    <property type="entry name" value="TRANSCRIPTION FACTOR ILR3-LIKE"/>
    <property type="match status" value="1"/>
</dbReference>
<proteinExistence type="inferred from homology"/>
<dbReference type="GO" id="GO:0003700">
    <property type="term" value="F:DNA-binding transcription factor activity"/>
    <property type="evidence" value="ECO:0007669"/>
    <property type="project" value="InterPro"/>
</dbReference>
<accession>A0A8T0V140</accession>